<comment type="caution">
    <text evidence="2">The sequence shown here is derived from an EMBL/GenBank/DDBJ whole genome shotgun (WGS) entry which is preliminary data.</text>
</comment>
<keyword evidence="3" id="KW-1185">Reference proteome</keyword>
<reference evidence="2" key="1">
    <citation type="submission" date="2023-05" db="EMBL/GenBank/DDBJ databases">
        <title>Genome and transcriptome analyses reveal genes involved in the formation of fine ridges on petal epidermal cells in Hibiscus trionum.</title>
        <authorList>
            <person name="Koshimizu S."/>
            <person name="Masuda S."/>
            <person name="Ishii T."/>
            <person name="Shirasu K."/>
            <person name="Hoshino A."/>
            <person name="Arita M."/>
        </authorList>
    </citation>
    <scope>NUCLEOTIDE SEQUENCE</scope>
    <source>
        <strain evidence="2">Hamamatsu line</strain>
    </source>
</reference>
<organism evidence="2 3">
    <name type="scientific">Hibiscus trionum</name>
    <name type="common">Flower of an hour</name>
    <dbReference type="NCBI Taxonomy" id="183268"/>
    <lineage>
        <taxon>Eukaryota</taxon>
        <taxon>Viridiplantae</taxon>
        <taxon>Streptophyta</taxon>
        <taxon>Embryophyta</taxon>
        <taxon>Tracheophyta</taxon>
        <taxon>Spermatophyta</taxon>
        <taxon>Magnoliopsida</taxon>
        <taxon>eudicotyledons</taxon>
        <taxon>Gunneridae</taxon>
        <taxon>Pentapetalae</taxon>
        <taxon>rosids</taxon>
        <taxon>malvids</taxon>
        <taxon>Malvales</taxon>
        <taxon>Malvaceae</taxon>
        <taxon>Malvoideae</taxon>
        <taxon>Hibiscus</taxon>
    </lineage>
</organism>
<gene>
    <name evidence="2" type="ORF">HRI_003591300</name>
</gene>
<name>A0A9W7IPZ5_HIBTR</name>
<dbReference type="AlphaFoldDB" id="A0A9W7IPZ5"/>
<evidence type="ECO:0008006" key="4">
    <source>
        <dbReference type="Google" id="ProtNLM"/>
    </source>
</evidence>
<dbReference type="PANTHER" id="PTHR33116:SF80">
    <property type="entry name" value="REVERSE TRANSCRIPTASE ZINC-BINDING DOMAIN-CONTAINING PROTEIN"/>
    <property type="match status" value="1"/>
</dbReference>
<accession>A0A9W7IPZ5</accession>
<proteinExistence type="predicted"/>
<feature type="chain" id="PRO_5040947145" description="Reverse transcriptase domain-containing protein" evidence="1">
    <location>
        <begin position="19"/>
        <end position="191"/>
    </location>
</feature>
<dbReference type="OrthoDB" id="1739308at2759"/>
<sequence>MNVLSSLLILSATQGIFQFHPKCKRVTLTHLCFVDDLLIFCKGNLDSILGVVSILDLFYDISGLKLNVAKIELFASGIDERRLVDIRHATGFKVGKLPMRYLGGPLVTRKLSEKDCQPLLDKISVKLNCWSHRNLSYGGRLHLIQSVLFSITNYWCRELIIPKSVIYRIEQLYMRYFWKWGDVAVHGARVM</sequence>
<dbReference type="EMBL" id="BSYR01000034">
    <property type="protein sequence ID" value="GMI99220.1"/>
    <property type="molecule type" value="Genomic_DNA"/>
</dbReference>
<dbReference type="PANTHER" id="PTHR33116">
    <property type="entry name" value="REVERSE TRANSCRIPTASE ZINC-BINDING DOMAIN-CONTAINING PROTEIN-RELATED-RELATED"/>
    <property type="match status" value="1"/>
</dbReference>
<evidence type="ECO:0000256" key="1">
    <source>
        <dbReference type="SAM" id="SignalP"/>
    </source>
</evidence>
<evidence type="ECO:0000313" key="2">
    <source>
        <dbReference type="EMBL" id="GMI99220.1"/>
    </source>
</evidence>
<protein>
    <recommendedName>
        <fullName evidence="4">Reverse transcriptase domain-containing protein</fullName>
    </recommendedName>
</protein>
<dbReference type="Proteomes" id="UP001165190">
    <property type="component" value="Unassembled WGS sequence"/>
</dbReference>
<feature type="signal peptide" evidence="1">
    <location>
        <begin position="1"/>
        <end position="18"/>
    </location>
</feature>
<keyword evidence="1" id="KW-0732">Signal</keyword>
<evidence type="ECO:0000313" key="3">
    <source>
        <dbReference type="Proteomes" id="UP001165190"/>
    </source>
</evidence>